<dbReference type="AlphaFoldDB" id="A0A7W7I5P8"/>
<gene>
    <name evidence="3" type="ORF">BJ971_007503</name>
</gene>
<feature type="domain" description="DUF4190" evidence="2">
    <location>
        <begin position="71"/>
        <end position="128"/>
    </location>
</feature>
<comment type="caution">
    <text evidence="3">The sequence shown here is derived from an EMBL/GenBank/DDBJ whole genome shotgun (WGS) entry which is preliminary data.</text>
</comment>
<evidence type="ECO:0000256" key="1">
    <source>
        <dbReference type="SAM" id="Phobius"/>
    </source>
</evidence>
<dbReference type="Proteomes" id="UP000578112">
    <property type="component" value="Unassembled WGS sequence"/>
</dbReference>
<evidence type="ECO:0000313" key="3">
    <source>
        <dbReference type="EMBL" id="MBB4766947.1"/>
    </source>
</evidence>
<accession>A0A7W7I5P8</accession>
<keyword evidence="1" id="KW-0812">Transmembrane</keyword>
<feature type="transmembrane region" description="Helical" evidence="1">
    <location>
        <begin position="71"/>
        <end position="98"/>
    </location>
</feature>
<dbReference type="InterPro" id="IPR025241">
    <property type="entry name" value="DUF4190"/>
</dbReference>
<keyword evidence="1" id="KW-0472">Membrane</keyword>
<feature type="transmembrane region" description="Helical" evidence="1">
    <location>
        <begin position="110"/>
        <end position="130"/>
    </location>
</feature>
<evidence type="ECO:0000313" key="4">
    <source>
        <dbReference type="Proteomes" id="UP000578112"/>
    </source>
</evidence>
<dbReference type="EMBL" id="JACHNH010000001">
    <property type="protein sequence ID" value="MBB4766947.1"/>
    <property type="molecule type" value="Genomic_DNA"/>
</dbReference>
<evidence type="ECO:0000259" key="2">
    <source>
        <dbReference type="Pfam" id="PF13828"/>
    </source>
</evidence>
<proteinExistence type="predicted"/>
<protein>
    <recommendedName>
        <fullName evidence="2">DUF4190 domain-containing protein</fullName>
    </recommendedName>
</protein>
<dbReference type="Pfam" id="PF13828">
    <property type="entry name" value="DUF4190"/>
    <property type="match status" value="1"/>
</dbReference>
<dbReference type="RefSeq" id="WP_184998031.1">
    <property type="nucleotide sequence ID" value="NZ_BOMK01000039.1"/>
</dbReference>
<keyword evidence="1" id="KW-1133">Transmembrane helix</keyword>
<organism evidence="3 4">
    <name type="scientific">Actinoplanes digitatis</name>
    <dbReference type="NCBI Taxonomy" id="1868"/>
    <lineage>
        <taxon>Bacteria</taxon>
        <taxon>Bacillati</taxon>
        <taxon>Actinomycetota</taxon>
        <taxon>Actinomycetes</taxon>
        <taxon>Micromonosporales</taxon>
        <taxon>Micromonosporaceae</taxon>
        <taxon>Actinoplanes</taxon>
    </lineage>
</organism>
<name>A0A7W7I5P8_9ACTN</name>
<sequence length="132" mass="13711">MAHHYPPAPADFHPDGRYAADPNLGVPATPNQYAPGSYTGASRLPASAGFGQSPGSAAHWMVPTGRSWQSIAAGYVALFAIVLWFLGPVALGLGVWALSKASRDRSHGRGRAIFAVVVGVLATGMLLMLATL</sequence>
<reference evidence="3 4" key="1">
    <citation type="submission" date="2020-08" db="EMBL/GenBank/DDBJ databases">
        <title>Sequencing the genomes of 1000 actinobacteria strains.</title>
        <authorList>
            <person name="Klenk H.-P."/>
        </authorList>
    </citation>
    <scope>NUCLEOTIDE SEQUENCE [LARGE SCALE GENOMIC DNA]</scope>
    <source>
        <strain evidence="3 4">DSM 43149</strain>
    </source>
</reference>
<keyword evidence="4" id="KW-1185">Reference proteome</keyword>